<dbReference type="STRING" id="1590841.A0A2R6R9P7"/>
<reference evidence="3 4" key="1">
    <citation type="submission" date="2017-07" db="EMBL/GenBank/DDBJ databases">
        <title>An improved, manually edited Actinidia chinensis var. chinensis (kiwifruit) genome highlights the challenges associated with draft genomes and gene prediction in plants.</title>
        <authorList>
            <person name="Pilkington S."/>
            <person name="Crowhurst R."/>
            <person name="Hilario E."/>
            <person name="Nardozza S."/>
            <person name="Fraser L."/>
            <person name="Peng Y."/>
            <person name="Gunaseelan K."/>
            <person name="Simpson R."/>
            <person name="Tahir J."/>
            <person name="Deroles S."/>
            <person name="Templeton K."/>
            <person name="Luo Z."/>
            <person name="Davy M."/>
            <person name="Cheng C."/>
            <person name="Mcneilage M."/>
            <person name="Scaglione D."/>
            <person name="Liu Y."/>
            <person name="Zhang Q."/>
            <person name="Datson P."/>
            <person name="De Silva N."/>
            <person name="Gardiner S."/>
            <person name="Bassett H."/>
            <person name="Chagne D."/>
            <person name="Mccallum J."/>
            <person name="Dzierzon H."/>
            <person name="Deng C."/>
            <person name="Wang Y.-Y."/>
            <person name="Barron N."/>
            <person name="Manako K."/>
            <person name="Bowen J."/>
            <person name="Foster T."/>
            <person name="Erridge Z."/>
            <person name="Tiffin H."/>
            <person name="Waite C."/>
            <person name="Davies K."/>
            <person name="Grierson E."/>
            <person name="Laing W."/>
            <person name="Kirk R."/>
            <person name="Chen X."/>
            <person name="Wood M."/>
            <person name="Montefiori M."/>
            <person name="Brummell D."/>
            <person name="Schwinn K."/>
            <person name="Catanach A."/>
            <person name="Fullerton C."/>
            <person name="Li D."/>
            <person name="Meiyalaghan S."/>
            <person name="Nieuwenhuizen N."/>
            <person name="Read N."/>
            <person name="Prakash R."/>
            <person name="Hunter D."/>
            <person name="Zhang H."/>
            <person name="Mckenzie M."/>
            <person name="Knabel M."/>
            <person name="Harris A."/>
            <person name="Allan A."/>
            <person name="Chen A."/>
            <person name="Janssen B."/>
            <person name="Plunkett B."/>
            <person name="Dwamena C."/>
            <person name="Voogd C."/>
            <person name="Leif D."/>
            <person name="Lafferty D."/>
            <person name="Souleyre E."/>
            <person name="Varkonyi-Gasic E."/>
            <person name="Gambi F."/>
            <person name="Hanley J."/>
            <person name="Yao J.-L."/>
            <person name="Cheung J."/>
            <person name="David K."/>
            <person name="Warren B."/>
            <person name="Marsh K."/>
            <person name="Snowden K."/>
            <person name="Lin-Wang K."/>
            <person name="Brian L."/>
            <person name="Martinez-Sanchez M."/>
            <person name="Wang M."/>
            <person name="Ileperuma N."/>
            <person name="Macnee N."/>
            <person name="Campin R."/>
            <person name="Mcatee P."/>
            <person name="Drummond R."/>
            <person name="Espley R."/>
            <person name="Ireland H."/>
            <person name="Wu R."/>
            <person name="Atkinson R."/>
            <person name="Karunairetnam S."/>
            <person name="Bulley S."/>
            <person name="Chunkath S."/>
            <person name="Hanley Z."/>
            <person name="Storey R."/>
            <person name="Thrimawithana A."/>
            <person name="Thomson S."/>
            <person name="David C."/>
            <person name="Testolin R."/>
        </authorList>
    </citation>
    <scope>NUCLEOTIDE SEQUENCE [LARGE SCALE GENOMIC DNA]</scope>
    <source>
        <strain evidence="4">cv. Red5</strain>
        <tissue evidence="3">Young leaf</tissue>
    </source>
</reference>
<dbReference type="Pfam" id="PF12854">
    <property type="entry name" value="PPR_1"/>
    <property type="match status" value="1"/>
</dbReference>
<dbReference type="PANTHER" id="PTHR47926:SF511">
    <property type="entry name" value="PENTATRICOPEPTIDE REPEAT-CONTAINING PROTEIN"/>
    <property type="match status" value="1"/>
</dbReference>
<sequence>MVHKCRSLSIPTVHFKPSTSITVPRSRPGASMAGSEKTRFKDSCLTHSFLFNALKCSAKKGSVPQARRMHAYIFKSGLYNVLSLQNQLLNVYVKCKEINGTRNLFDEMPVRNIVTWNTLISGVANFGAGFRGILNLGFHYFKRMLSEMVGPDWITFTGLLRVSIELNDFEIGRQLHCVAVKLGFCMHCFVSSALVDFYSKFGLVRDGRRVFDCCLERDLVLWNVMVACYDLNCMEKEAFSVFSLMRLEGLKGDDFTFSNLLNSSTILRFSDLGMQLHSLIIRLSFDFDIVVASGLVDMYAKNGNIMDARKAFDRMVFRNVISWNTMIVGYGRHGDGKEAMRLLGEMFRGNFCPDELTLASVLSSCGNLSSSSEILQLHAFAIKNGFQTFLSIANSLINAYSNCGSITMASKCFSSIAVPDLVSWTSMIRAYAFHGLPRKGIELFEEMLWNGERPDRVAFLGVLSACSHGGLVDEGLNYFNLMTHEYHVEPDSEHYTCLIDLLGRAGLLDEAFSILASMPFDPGSDMLGAFIGACKVHGNSRLAKWAAEKLFELEPGKPVNYTILSNIYASAGFWLEVASVRKMMRDRCNHKVPGCSWIEIAGENHTFVSSDKSHMRAVEVYALLEVLARLMEEDSVL</sequence>
<dbReference type="Proteomes" id="UP000241394">
    <property type="component" value="Chromosome LG8"/>
</dbReference>
<dbReference type="AlphaFoldDB" id="A0A2R6R9P7"/>
<proteinExistence type="predicted"/>
<dbReference type="FunCoup" id="A0A2R6R9P7">
    <property type="interactions" value="1"/>
</dbReference>
<evidence type="ECO:0000256" key="1">
    <source>
        <dbReference type="ARBA" id="ARBA00022737"/>
    </source>
</evidence>
<accession>A0A2R6R9P7</accession>
<evidence type="ECO:0000256" key="2">
    <source>
        <dbReference type="PROSITE-ProRule" id="PRU00708"/>
    </source>
</evidence>
<dbReference type="Gramene" id="PSS24277">
    <property type="protein sequence ID" value="PSS24277"/>
    <property type="gene ID" value="CEY00_Acc09148"/>
</dbReference>
<dbReference type="InterPro" id="IPR011990">
    <property type="entry name" value="TPR-like_helical_dom_sf"/>
</dbReference>
<dbReference type="FunFam" id="1.25.40.10:FF:000090">
    <property type="entry name" value="Pentatricopeptide repeat-containing protein, chloroplastic"/>
    <property type="match status" value="1"/>
</dbReference>
<feature type="repeat" description="PPR" evidence="2">
    <location>
        <begin position="319"/>
        <end position="353"/>
    </location>
</feature>
<dbReference type="OrthoDB" id="1851890at2759"/>
<reference evidence="4" key="2">
    <citation type="journal article" date="2018" name="BMC Genomics">
        <title>A manually annotated Actinidia chinensis var. chinensis (kiwifruit) genome highlights the challenges associated with draft genomes and gene prediction in plants.</title>
        <authorList>
            <person name="Pilkington S.M."/>
            <person name="Crowhurst R."/>
            <person name="Hilario E."/>
            <person name="Nardozza S."/>
            <person name="Fraser L."/>
            <person name="Peng Y."/>
            <person name="Gunaseelan K."/>
            <person name="Simpson R."/>
            <person name="Tahir J."/>
            <person name="Deroles S.C."/>
            <person name="Templeton K."/>
            <person name="Luo Z."/>
            <person name="Davy M."/>
            <person name="Cheng C."/>
            <person name="McNeilage M."/>
            <person name="Scaglione D."/>
            <person name="Liu Y."/>
            <person name="Zhang Q."/>
            <person name="Datson P."/>
            <person name="De Silva N."/>
            <person name="Gardiner S.E."/>
            <person name="Bassett H."/>
            <person name="Chagne D."/>
            <person name="McCallum J."/>
            <person name="Dzierzon H."/>
            <person name="Deng C."/>
            <person name="Wang Y.Y."/>
            <person name="Barron L."/>
            <person name="Manako K."/>
            <person name="Bowen J."/>
            <person name="Foster T.M."/>
            <person name="Erridge Z.A."/>
            <person name="Tiffin H."/>
            <person name="Waite C.N."/>
            <person name="Davies K.M."/>
            <person name="Grierson E.P."/>
            <person name="Laing W.A."/>
            <person name="Kirk R."/>
            <person name="Chen X."/>
            <person name="Wood M."/>
            <person name="Montefiori M."/>
            <person name="Brummell D.A."/>
            <person name="Schwinn K.E."/>
            <person name="Catanach A."/>
            <person name="Fullerton C."/>
            <person name="Li D."/>
            <person name="Meiyalaghan S."/>
            <person name="Nieuwenhuizen N."/>
            <person name="Read N."/>
            <person name="Prakash R."/>
            <person name="Hunter D."/>
            <person name="Zhang H."/>
            <person name="McKenzie M."/>
            <person name="Knabel M."/>
            <person name="Harris A."/>
            <person name="Allan A.C."/>
            <person name="Gleave A."/>
            <person name="Chen A."/>
            <person name="Janssen B.J."/>
            <person name="Plunkett B."/>
            <person name="Ampomah-Dwamena C."/>
            <person name="Voogd C."/>
            <person name="Leif D."/>
            <person name="Lafferty D."/>
            <person name="Souleyre E.J.F."/>
            <person name="Varkonyi-Gasic E."/>
            <person name="Gambi F."/>
            <person name="Hanley J."/>
            <person name="Yao J.L."/>
            <person name="Cheung J."/>
            <person name="David K.M."/>
            <person name="Warren B."/>
            <person name="Marsh K."/>
            <person name="Snowden K.C."/>
            <person name="Lin-Wang K."/>
            <person name="Brian L."/>
            <person name="Martinez-Sanchez M."/>
            <person name="Wang M."/>
            <person name="Ileperuma N."/>
            <person name="Macnee N."/>
            <person name="Campin R."/>
            <person name="McAtee P."/>
            <person name="Drummond R.S.M."/>
            <person name="Espley R.V."/>
            <person name="Ireland H.S."/>
            <person name="Wu R."/>
            <person name="Atkinson R.G."/>
            <person name="Karunairetnam S."/>
            <person name="Bulley S."/>
            <person name="Chunkath S."/>
            <person name="Hanley Z."/>
            <person name="Storey R."/>
            <person name="Thrimawithana A.H."/>
            <person name="Thomson S."/>
            <person name="David C."/>
            <person name="Testolin R."/>
            <person name="Huang H."/>
            <person name="Hellens R.P."/>
            <person name="Schaffer R.J."/>
        </authorList>
    </citation>
    <scope>NUCLEOTIDE SEQUENCE [LARGE SCALE GENOMIC DNA]</scope>
    <source>
        <strain evidence="4">cv. Red5</strain>
    </source>
</reference>
<comment type="caution">
    <text evidence="3">The sequence shown here is derived from an EMBL/GenBank/DDBJ whole genome shotgun (WGS) entry which is preliminary data.</text>
</comment>
<dbReference type="InterPro" id="IPR046848">
    <property type="entry name" value="E_motif"/>
</dbReference>
<dbReference type="NCBIfam" id="TIGR00756">
    <property type="entry name" value="PPR"/>
    <property type="match status" value="3"/>
</dbReference>
<dbReference type="PROSITE" id="PS51375">
    <property type="entry name" value="PPR"/>
    <property type="match status" value="2"/>
</dbReference>
<keyword evidence="4" id="KW-1185">Reference proteome</keyword>
<dbReference type="Gene3D" id="1.25.40.10">
    <property type="entry name" value="Tetratricopeptide repeat domain"/>
    <property type="match status" value="4"/>
</dbReference>
<dbReference type="InterPro" id="IPR002885">
    <property type="entry name" value="PPR_rpt"/>
</dbReference>
<gene>
    <name evidence="3" type="ORF">CEY00_Acc09148</name>
</gene>
<dbReference type="Pfam" id="PF01535">
    <property type="entry name" value="PPR"/>
    <property type="match status" value="4"/>
</dbReference>
<evidence type="ECO:0000313" key="3">
    <source>
        <dbReference type="EMBL" id="PSS24277.1"/>
    </source>
</evidence>
<keyword evidence="1" id="KW-0677">Repeat</keyword>
<dbReference type="InParanoid" id="A0A2R6R9P7"/>
<organism evidence="3 4">
    <name type="scientific">Actinidia chinensis var. chinensis</name>
    <name type="common">Chinese soft-hair kiwi</name>
    <dbReference type="NCBI Taxonomy" id="1590841"/>
    <lineage>
        <taxon>Eukaryota</taxon>
        <taxon>Viridiplantae</taxon>
        <taxon>Streptophyta</taxon>
        <taxon>Embryophyta</taxon>
        <taxon>Tracheophyta</taxon>
        <taxon>Spermatophyta</taxon>
        <taxon>Magnoliopsida</taxon>
        <taxon>eudicotyledons</taxon>
        <taxon>Gunneridae</taxon>
        <taxon>Pentapetalae</taxon>
        <taxon>asterids</taxon>
        <taxon>Ericales</taxon>
        <taxon>Actinidiaceae</taxon>
        <taxon>Actinidia</taxon>
    </lineage>
</organism>
<feature type="repeat" description="PPR" evidence="2">
    <location>
        <begin position="420"/>
        <end position="454"/>
    </location>
</feature>
<dbReference type="GO" id="GO:0009451">
    <property type="term" value="P:RNA modification"/>
    <property type="evidence" value="ECO:0007669"/>
    <property type="project" value="InterPro"/>
</dbReference>
<dbReference type="OMA" id="TQVHAYA"/>
<dbReference type="FunFam" id="1.25.40.10:FF:000344">
    <property type="entry name" value="Pentatricopeptide repeat-containing protein"/>
    <property type="match status" value="1"/>
</dbReference>
<evidence type="ECO:0000313" key="4">
    <source>
        <dbReference type="Proteomes" id="UP000241394"/>
    </source>
</evidence>
<protein>
    <submittedName>
        <fullName evidence="3">Pentatricopeptide repeat-containing protein</fullName>
    </submittedName>
</protein>
<dbReference type="PANTHER" id="PTHR47926">
    <property type="entry name" value="PENTATRICOPEPTIDE REPEAT-CONTAINING PROTEIN"/>
    <property type="match status" value="1"/>
</dbReference>
<dbReference type="Pfam" id="PF13041">
    <property type="entry name" value="PPR_2"/>
    <property type="match status" value="1"/>
</dbReference>
<dbReference type="GO" id="GO:0003723">
    <property type="term" value="F:RNA binding"/>
    <property type="evidence" value="ECO:0007669"/>
    <property type="project" value="InterPro"/>
</dbReference>
<name>A0A2R6R9P7_ACTCC</name>
<dbReference type="EMBL" id="NKQK01000008">
    <property type="protein sequence ID" value="PSS24277.1"/>
    <property type="molecule type" value="Genomic_DNA"/>
</dbReference>
<dbReference type="InterPro" id="IPR046960">
    <property type="entry name" value="PPR_At4g14850-like_plant"/>
</dbReference>
<dbReference type="Pfam" id="PF20431">
    <property type="entry name" value="E_motif"/>
    <property type="match status" value="1"/>
</dbReference>
<dbReference type="FunFam" id="1.25.40.10:FF:000642">
    <property type="entry name" value="Pentatricopeptide repeat-containing protein mitochondrial"/>
    <property type="match status" value="1"/>
</dbReference>